<organism evidence="2 3">
    <name type="scientific">Geoalkalibacter ferrihydriticus DSM 17813</name>
    <dbReference type="NCBI Taxonomy" id="1121915"/>
    <lineage>
        <taxon>Bacteria</taxon>
        <taxon>Pseudomonadati</taxon>
        <taxon>Thermodesulfobacteriota</taxon>
        <taxon>Desulfuromonadia</taxon>
        <taxon>Desulfuromonadales</taxon>
        <taxon>Geoalkalibacteraceae</taxon>
        <taxon>Geoalkalibacter</taxon>
    </lineage>
</organism>
<comment type="caution">
    <text evidence="2">The sequence shown here is derived from an EMBL/GenBank/DDBJ whole genome shotgun (WGS) entry which is preliminary data.</text>
</comment>
<keyword evidence="3" id="KW-1185">Reference proteome</keyword>
<proteinExistence type="predicted"/>
<dbReference type="Pfam" id="PF03372">
    <property type="entry name" value="Exo_endo_phos"/>
    <property type="match status" value="1"/>
</dbReference>
<dbReference type="InterPro" id="IPR005135">
    <property type="entry name" value="Endo/exonuclease/phosphatase"/>
</dbReference>
<dbReference type="GO" id="GO:0016020">
    <property type="term" value="C:membrane"/>
    <property type="evidence" value="ECO:0007669"/>
    <property type="project" value="GOC"/>
</dbReference>
<feature type="domain" description="Endonuclease/exonuclease/phosphatase" evidence="1">
    <location>
        <begin position="19"/>
        <end position="231"/>
    </location>
</feature>
<dbReference type="InterPro" id="IPR036691">
    <property type="entry name" value="Endo/exonu/phosph_ase_sf"/>
</dbReference>
<dbReference type="EMBL" id="JWJD01000001">
    <property type="protein sequence ID" value="KIH77634.1"/>
    <property type="molecule type" value="Genomic_DNA"/>
</dbReference>
<dbReference type="PANTHER" id="PTHR14859">
    <property type="entry name" value="CALCOFLUOR WHITE HYPERSENSITIVE PROTEIN PRECURSOR"/>
    <property type="match status" value="1"/>
</dbReference>
<dbReference type="PANTHER" id="PTHR14859:SF15">
    <property type="entry name" value="ENDONUCLEASE_EXONUCLEASE_PHOSPHATASE DOMAIN-CONTAINING PROTEIN"/>
    <property type="match status" value="1"/>
</dbReference>
<gene>
    <name evidence="2" type="ORF">GFER_02880</name>
</gene>
<evidence type="ECO:0000313" key="3">
    <source>
        <dbReference type="Proteomes" id="UP000035068"/>
    </source>
</evidence>
<dbReference type="SUPFAM" id="SSF56219">
    <property type="entry name" value="DNase I-like"/>
    <property type="match status" value="1"/>
</dbReference>
<dbReference type="Proteomes" id="UP000035068">
    <property type="component" value="Unassembled WGS sequence"/>
</dbReference>
<evidence type="ECO:0000259" key="1">
    <source>
        <dbReference type="Pfam" id="PF03372"/>
    </source>
</evidence>
<dbReference type="Gene3D" id="3.60.10.10">
    <property type="entry name" value="Endonuclease/exonuclease/phosphatase"/>
    <property type="match status" value="1"/>
</dbReference>
<protein>
    <recommendedName>
        <fullName evidence="1">Endonuclease/exonuclease/phosphatase domain-containing protein</fullName>
    </recommendedName>
</protein>
<name>A0A0C2DW39_9BACT</name>
<dbReference type="RefSeq" id="WP_040095880.1">
    <property type="nucleotide sequence ID" value="NZ_JWJD01000001.1"/>
</dbReference>
<dbReference type="InterPro" id="IPR051916">
    <property type="entry name" value="GPI-anchor_lipid_remodeler"/>
</dbReference>
<evidence type="ECO:0000313" key="2">
    <source>
        <dbReference type="EMBL" id="KIH77634.1"/>
    </source>
</evidence>
<accession>A0A0C2DW39</accession>
<dbReference type="GO" id="GO:0003824">
    <property type="term" value="F:catalytic activity"/>
    <property type="evidence" value="ECO:0007669"/>
    <property type="project" value="InterPro"/>
</dbReference>
<sequence>MSSGATGKSPQDILRVACYNIHQGVGRDGRRDLQRVAQVITAMDAHVVVLQEVHVLFGSSSERRQLDDLAVATGMVGISGPTMLRPDGHYGNAVLVRVPVVRQRLHDLSYGSREPRGAVELELDTDIGRVRLIATHLGLVPRERRRQVRRLLELAEEGTQPLILAGDFNEWWPWGRPARRLNRAFPGMPAPATFPARWPIFSLDRIFVAPRGALHSLQVIRKGAAALASDHLPLLAEIGRPT</sequence>
<dbReference type="AlphaFoldDB" id="A0A0C2DW39"/>
<reference evidence="2 3" key="1">
    <citation type="submission" date="2014-12" db="EMBL/GenBank/DDBJ databases">
        <title>Genomes of Geoalkalibacter ferrihydriticus and Geoalkalibacter subterraneus, two haloalkaliphilic metal-reducing members of the Geobacteraceae.</title>
        <authorList>
            <person name="Badalamenti J.P."/>
            <person name="Torres C.I."/>
            <person name="Krajmalnik-Brown R."/>
            <person name="Bond D.R."/>
        </authorList>
    </citation>
    <scope>NUCLEOTIDE SEQUENCE [LARGE SCALE GENOMIC DNA]</scope>
    <source>
        <strain evidence="2 3">DSM 17813</strain>
    </source>
</reference>
<dbReference type="GO" id="GO:0006506">
    <property type="term" value="P:GPI anchor biosynthetic process"/>
    <property type="evidence" value="ECO:0007669"/>
    <property type="project" value="TreeGrafter"/>
</dbReference>